<keyword evidence="3" id="KW-1185">Reference proteome</keyword>
<protein>
    <recommendedName>
        <fullName evidence="1">NAD-dependent epimerase/dehydratase domain-containing protein</fullName>
    </recommendedName>
</protein>
<feature type="domain" description="NAD-dependent epimerase/dehydratase" evidence="1">
    <location>
        <begin position="5"/>
        <end position="218"/>
    </location>
</feature>
<dbReference type="InterPro" id="IPR036291">
    <property type="entry name" value="NAD(P)-bd_dom_sf"/>
</dbReference>
<dbReference type="PANTHER" id="PTHR43245">
    <property type="entry name" value="BIFUNCTIONAL POLYMYXIN RESISTANCE PROTEIN ARNA"/>
    <property type="match status" value="1"/>
</dbReference>
<evidence type="ECO:0000313" key="2">
    <source>
        <dbReference type="EMBL" id="PCO06555.1"/>
    </source>
</evidence>
<evidence type="ECO:0000313" key="3">
    <source>
        <dbReference type="Proteomes" id="UP000218427"/>
    </source>
</evidence>
<dbReference type="EMBL" id="LRFG02000001">
    <property type="protein sequence ID" value="PCO06555.1"/>
    <property type="molecule type" value="Genomic_DNA"/>
</dbReference>
<name>A0ABX4I2B3_9GAMM</name>
<dbReference type="PANTHER" id="PTHR43245:SF58">
    <property type="entry name" value="BLL5923 PROTEIN"/>
    <property type="match status" value="1"/>
</dbReference>
<gene>
    <name evidence="2" type="ORF">AWR36_001845</name>
</gene>
<dbReference type="Pfam" id="PF01370">
    <property type="entry name" value="Epimerase"/>
    <property type="match status" value="1"/>
</dbReference>
<dbReference type="InterPro" id="IPR001509">
    <property type="entry name" value="Epimerase_deHydtase"/>
</dbReference>
<dbReference type="RefSeq" id="WP_082679335.1">
    <property type="nucleotide sequence ID" value="NZ_LRFG02000001.1"/>
</dbReference>
<reference evidence="2" key="1">
    <citation type="submission" date="2017-08" db="EMBL/GenBank/DDBJ databases">
        <title>Microbulbifer marisrubri sp. nov., a halophilic alphaproteobacterium isolated from marine sediment of the Yellow Sea, China.</title>
        <authorList>
            <person name="Zhang G."/>
            <person name="Xiong Q."/>
        </authorList>
    </citation>
    <scope>NUCLEOTIDE SEQUENCE [LARGE SCALE GENOMIC DNA]</scope>
    <source>
        <strain evidence="2">WRN-8</strain>
    </source>
</reference>
<dbReference type="InterPro" id="IPR050177">
    <property type="entry name" value="Lipid_A_modif_metabolic_enz"/>
</dbReference>
<organism evidence="2 3">
    <name type="scientific">Microbulbifer flavimaris</name>
    <dbReference type="NCBI Taxonomy" id="1781068"/>
    <lineage>
        <taxon>Bacteria</taxon>
        <taxon>Pseudomonadati</taxon>
        <taxon>Pseudomonadota</taxon>
        <taxon>Gammaproteobacteria</taxon>
        <taxon>Cellvibrionales</taxon>
        <taxon>Microbulbiferaceae</taxon>
        <taxon>Microbulbifer</taxon>
    </lineage>
</organism>
<dbReference type="Proteomes" id="UP000218427">
    <property type="component" value="Unassembled WGS sequence"/>
</dbReference>
<comment type="caution">
    <text evidence="2">The sequence shown here is derived from an EMBL/GenBank/DDBJ whole genome shotgun (WGS) entry which is preliminary data.</text>
</comment>
<sequence>MARWVVFGGTGYIGSALCKQLVAQGDTVISVSRAKSGPDGCDHRTVDLAEVTDFDALLRPGDNVVYAGGLASRKSCERSPELAKRLNCECPLAILRVAEAAAANSFTYLSSVKALTPPAGVIACETTGQPATDAYGHSKWCAEQHILSTRGTCRVNVIRPAVVYGDAQSGVQASNSAGKIHSLLRLLGRSLTVLPSSGRRTVVHIDDLVAAILAVAGNSLCDRQVYIAAEPRFYDVGSIASALSGRQIRTSRRLTRWLLSPLRPLASLPAARRLLEVERCELYSAARLRAALHWRAHARYSDYLRGGV</sequence>
<dbReference type="SUPFAM" id="SSF51735">
    <property type="entry name" value="NAD(P)-binding Rossmann-fold domains"/>
    <property type="match status" value="1"/>
</dbReference>
<proteinExistence type="predicted"/>
<dbReference type="Gene3D" id="3.40.50.720">
    <property type="entry name" value="NAD(P)-binding Rossmann-like Domain"/>
    <property type="match status" value="1"/>
</dbReference>
<evidence type="ECO:0000259" key="1">
    <source>
        <dbReference type="Pfam" id="PF01370"/>
    </source>
</evidence>
<accession>A0ABX4I2B3</accession>